<dbReference type="GO" id="GO:0005886">
    <property type="term" value="C:plasma membrane"/>
    <property type="evidence" value="ECO:0007669"/>
    <property type="project" value="UniProtKB-SubCell"/>
</dbReference>
<feature type="region of interest" description="Disordered" evidence="11">
    <location>
        <begin position="117"/>
        <end position="146"/>
    </location>
</feature>
<feature type="compositionally biased region" description="Low complexity" evidence="11">
    <location>
        <begin position="479"/>
        <end position="490"/>
    </location>
</feature>
<dbReference type="InterPro" id="IPR011992">
    <property type="entry name" value="EF-hand-dom_pair"/>
</dbReference>
<dbReference type="GO" id="GO:0005509">
    <property type="term" value="F:calcium ion binding"/>
    <property type="evidence" value="ECO:0007669"/>
    <property type="project" value="InterPro"/>
</dbReference>
<keyword evidence="6" id="KW-0967">Endosome</keyword>
<comment type="function">
    <text evidence="10">Component of the PAN1 actin cytoskeleton-regulatory complex required for the internalization of endosomes during actin-coupled endocytosis. The complex links the site of endocytosis to the cell membrane-associated actin cytoskeleton. Mediates uptake of external molecules and vacuolar degradation of plasma membrane proteins. Plays a role in the proper organization of the cell membrane-associated actin cytoskeleton and promotes its destabilization.</text>
</comment>
<evidence type="ECO:0000313" key="15">
    <source>
        <dbReference type="EMBL" id="RPB15693.1"/>
    </source>
</evidence>
<feature type="region of interest" description="Disordered" evidence="11">
    <location>
        <begin position="412"/>
        <end position="490"/>
    </location>
</feature>
<dbReference type="CDD" id="cd00052">
    <property type="entry name" value="EH"/>
    <property type="match status" value="3"/>
</dbReference>
<dbReference type="InterPro" id="IPR000261">
    <property type="entry name" value="EH_dom"/>
</dbReference>
<dbReference type="GO" id="GO:0006897">
    <property type="term" value="P:endocytosis"/>
    <property type="evidence" value="ECO:0007669"/>
    <property type="project" value="UniProtKB-KW"/>
</dbReference>
<sequence length="1432" mass="151167">MTMSEVDRASETDHVIVLTPEEKRVFGQLFQAADRDGLSVVTGELAVKFFEKSGLNPRILGEIWGIADTQNRGLLTKVGFSVALRLIGQAQNGQHPRPELAQHPGPLPVFEGVNIINTPAPPVTSSPPPPPPPPTAPVQQAQLSGPGGGMIRVPPITIQDVERFTGLFEKSGAQDGVLPGDVAKSIFQRAKLPNQTLGLIWNLADRQHRGVLGPAEFVVAMHLITCSKNGSLPVLPQILPPGFYEAAAGRIPARPGPDRRQAGRGVPPNMPPIPPIPKQFSGNLQQRAQSPLSRQFTPPVTQALPRQGTGDWAISAADKARFDQVFLTIDKQNRGFITGEEAVPFFGNSNLPEDILATIWDLADITKAGRLNRDEFAIAMHLIRQQRNSPGAGSLPEVLPMNLIPPSMRQQVQFSHPLPSSYEPQAPPAPPLPPKAASDDLFDLDFSGTPASAPAPPASAPPPASLSPFDTDVFGMKSAPPTGATAGAPPGMASQAPNFFATTARTFVPTSGFGQAMISPSQTGGSTTSATANRPAPPMMDDLLGDADPEVSKKLTNDTTELANLSNNIGTLTKQTTELKGKRASTEQELSALSSQKAAIEAQLATLRAAYEREAEHAKKMEDQLAASKADTNRLRIEYASVEQNYNELISRKQEVSSALDSDKRENENLSQRMKALNAENINLRQELERLQSQARQQKGLVAINKKQVATGESERDRLQKDIEDTRSNIASPPPPGSPTPSSASINTNPFHRRSPPAAADSAFSPSPFAPGAAAPQAPSLDDVFGPAFAVSPMPTGSSLTSFHRAQTEASAPSASEGGNAEHSTPPTSPPGSSYHGSPQISEVPPVSAAVQMNPSFLPFQINRADSMTSSVQVNPPASAHGGDEFSRPDTPNWATPSDTPARERDAFVKAEDRRGSFSVKSDAGTEASAKVSFLDGGKEKTNNDRSPFASVMPVEKNTTGSTTGGERPGMRPSEKRDSFSSYGTPSQSIPGAFPSIEGMQAPIKPTATGESTMSNKSSGSGIGKSAFGSMLANRADPKDFDDAFKTFSVRTQERQNTGGSATGSLSASRFDKEFPPIEEVGPDDDSDSDVDKGFDDNFTSSPIQTHTQPATTAPPPTTSPAPMDQGISRPPALSAQQSPPAYTPGSKAGEKNPFPEYSGLLPSRTDPMKHEGTTPGGGTNTVIFPGSAPTSPQHTGSNTFGQNNSIFSSSPSGVKGQSLSANNTGNVFSASPPIVSKNPAPSAANTAQPSANPIISDEFDDEFGDLAEAKEADDKGDDNDFGGFDDFNPVFDSQSSHSNNHTASGNAMDADEGFTTFNFNIDSPSAQTQKQGQQQQHEEDWDAIFDPPQPPRTQTNGGTEETSGQSGTGPVDVEAGGVALAGESDVASEDAKITELTGLGFGRESSVKALEKHGYNLEQAANSLFSEAESK</sequence>
<evidence type="ECO:0000259" key="12">
    <source>
        <dbReference type="PROSITE" id="PS50030"/>
    </source>
</evidence>
<dbReference type="PROSITE" id="PS50222">
    <property type="entry name" value="EF_HAND_2"/>
    <property type="match status" value="1"/>
</dbReference>
<feature type="domain" description="EH" evidence="13">
    <location>
        <begin position="22"/>
        <end position="108"/>
    </location>
</feature>
<dbReference type="Gene3D" id="1.10.8.10">
    <property type="entry name" value="DNA helicase RuvA subunit, C-terminal domain"/>
    <property type="match status" value="1"/>
</dbReference>
<dbReference type="InterPro" id="IPR015940">
    <property type="entry name" value="UBA"/>
</dbReference>
<dbReference type="PANTHER" id="PTHR11216">
    <property type="entry name" value="EH DOMAIN"/>
    <property type="match status" value="1"/>
</dbReference>
<feature type="compositionally biased region" description="Pro residues" evidence="11">
    <location>
        <begin position="453"/>
        <end position="465"/>
    </location>
</feature>
<feature type="domain" description="EH" evidence="13">
    <location>
        <begin position="160"/>
        <end position="250"/>
    </location>
</feature>
<dbReference type="GO" id="GO:0010008">
    <property type="term" value="C:endosome membrane"/>
    <property type="evidence" value="ECO:0007669"/>
    <property type="project" value="UniProtKB-SubCell"/>
</dbReference>
<feature type="compositionally biased region" description="Low complexity" evidence="11">
    <location>
        <begin position="1354"/>
        <end position="1370"/>
    </location>
</feature>
<keyword evidence="9" id="KW-0206">Cytoskeleton</keyword>
<dbReference type="SMART" id="SM00165">
    <property type="entry name" value="UBA"/>
    <property type="match status" value="1"/>
</dbReference>
<feature type="compositionally biased region" description="Basic and acidic residues" evidence="11">
    <location>
        <begin position="901"/>
        <end position="916"/>
    </location>
</feature>
<gene>
    <name evidence="15" type="ORF">P167DRAFT_410939</name>
</gene>
<feature type="compositionally biased region" description="Polar residues" evidence="11">
    <location>
        <begin position="1244"/>
        <end position="1254"/>
    </location>
</feature>
<comment type="subunit">
    <text evidence="4">Component of the PAN1 actin cytoskeleton-regulatory complex.</text>
</comment>
<feature type="region of interest" description="Disordered" evidence="11">
    <location>
        <begin position="1047"/>
        <end position="1390"/>
    </location>
</feature>
<evidence type="ECO:0008006" key="17">
    <source>
        <dbReference type="Google" id="ProtNLM"/>
    </source>
</evidence>
<evidence type="ECO:0000256" key="9">
    <source>
        <dbReference type="ARBA" id="ARBA00023212"/>
    </source>
</evidence>
<dbReference type="GO" id="GO:0016197">
    <property type="term" value="P:endosomal transport"/>
    <property type="evidence" value="ECO:0007669"/>
    <property type="project" value="TreeGrafter"/>
</dbReference>
<proteinExistence type="predicted"/>
<evidence type="ECO:0000256" key="3">
    <source>
        <dbReference type="ARBA" id="ARBA00004413"/>
    </source>
</evidence>
<feature type="domain" description="EF-hand" evidence="14">
    <location>
        <begin position="351"/>
        <end position="386"/>
    </location>
</feature>
<dbReference type="InterPro" id="IPR009060">
    <property type="entry name" value="UBA-like_sf"/>
</dbReference>
<feature type="compositionally biased region" description="Polar residues" evidence="11">
    <location>
        <begin position="1292"/>
        <end position="1306"/>
    </location>
</feature>
<feature type="domain" description="UBA" evidence="12">
    <location>
        <begin position="1387"/>
        <end position="1428"/>
    </location>
</feature>
<evidence type="ECO:0000256" key="5">
    <source>
        <dbReference type="ARBA" id="ARBA00022583"/>
    </source>
</evidence>
<feature type="compositionally biased region" description="Polar residues" evidence="11">
    <location>
        <begin position="795"/>
        <end position="814"/>
    </location>
</feature>
<dbReference type="GO" id="GO:0003779">
    <property type="term" value="F:actin binding"/>
    <property type="evidence" value="ECO:0007669"/>
    <property type="project" value="UniProtKB-KW"/>
</dbReference>
<dbReference type="SMART" id="SM00027">
    <property type="entry name" value="EH"/>
    <property type="match status" value="3"/>
</dbReference>
<feature type="compositionally biased region" description="Polar residues" evidence="11">
    <location>
        <begin position="1189"/>
        <end position="1230"/>
    </location>
</feature>
<feature type="compositionally biased region" description="Low complexity" evidence="11">
    <location>
        <begin position="1131"/>
        <end position="1141"/>
    </location>
</feature>
<dbReference type="GO" id="GO:0030479">
    <property type="term" value="C:actin cortical patch"/>
    <property type="evidence" value="ECO:0007669"/>
    <property type="project" value="UniProtKB-SubCell"/>
</dbReference>
<dbReference type="Pfam" id="PF12763">
    <property type="entry name" value="EH"/>
    <property type="match status" value="3"/>
</dbReference>
<evidence type="ECO:0000313" key="16">
    <source>
        <dbReference type="Proteomes" id="UP000277580"/>
    </source>
</evidence>
<protein>
    <recommendedName>
        <fullName evidence="17">EF-hand</fullName>
    </recommendedName>
</protein>
<dbReference type="PROSITE" id="PS50030">
    <property type="entry name" value="UBA"/>
    <property type="match status" value="1"/>
</dbReference>
<keyword evidence="7" id="KW-0175">Coiled coil</keyword>
<dbReference type="InParanoid" id="A0A3N4KYP3"/>
<evidence type="ECO:0000259" key="13">
    <source>
        <dbReference type="PROSITE" id="PS50031"/>
    </source>
</evidence>
<feature type="domain" description="EH" evidence="13">
    <location>
        <begin position="318"/>
        <end position="410"/>
    </location>
</feature>
<evidence type="ECO:0000256" key="11">
    <source>
        <dbReference type="SAM" id="MobiDB-lite"/>
    </source>
</evidence>
<dbReference type="OrthoDB" id="524326at2759"/>
<feature type="region of interest" description="Disordered" evidence="11">
    <location>
        <begin position="725"/>
        <end position="778"/>
    </location>
</feature>
<evidence type="ECO:0000256" key="1">
    <source>
        <dbReference type="ARBA" id="ARBA00004125"/>
    </source>
</evidence>
<feature type="region of interest" description="Disordered" evidence="11">
    <location>
        <begin position="794"/>
        <end position="848"/>
    </location>
</feature>
<dbReference type="FunCoup" id="A0A3N4KYP3">
    <property type="interactions" value="310"/>
</dbReference>
<organism evidence="15 16">
    <name type="scientific">Morchella conica CCBAS932</name>
    <dbReference type="NCBI Taxonomy" id="1392247"/>
    <lineage>
        <taxon>Eukaryota</taxon>
        <taxon>Fungi</taxon>
        <taxon>Dikarya</taxon>
        <taxon>Ascomycota</taxon>
        <taxon>Pezizomycotina</taxon>
        <taxon>Pezizomycetes</taxon>
        <taxon>Pezizales</taxon>
        <taxon>Morchellaceae</taxon>
        <taxon>Morchella</taxon>
    </lineage>
</organism>
<dbReference type="InterPro" id="IPR002048">
    <property type="entry name" value="EF_hand_dom"/>
</dbReference>
<dbReference type="Proteomes" id="UP000277580">
    <property type="component" value="Unassembled WGS sequence"/>
</dbReference>
<dbReference type="SUPFAM" id="SSF47473">
    <property type="entry name" value="EF-hand"/>
    <property type="match status" value="3"/>
</dbReference>
<keyword evidence="9" id="KW-0963">Cytoplasm</keyword>
<evidence type="ECO:0000256" key="8">
    <source>
        <dbReference type="ARBA" id="ARBA00023203"/>
    </source>
</evidence>
<dbReference type="PANTHER" id="PTHR11216:SF170">
    <property type="entry name" value="DYNAMIN ASSOCIATED PROTEIN 160, ISOFORM D"/>
    <property type="match status" value="1"/>
</dbReference>
<dbReference type="STRING" id="1392247.A0A3N4KYP3"/>
<feature type="compositionally biased region" description="Polar residues" evidence="11">
    <location>
        <begin position="980"/>
        <end position="990"/>
    </location>
</feature>
<feature type="compositionally biased region" description="Pro residues" evidence="11">
    <location>
        <begin position="119"/>
        <end position="136"/>
    </location>
</feature>
<keyword evidence="16" id="KW-1185">Reference proteome</keyword>
<dbReference type="Pfam" id="PF00627">
    <property type="entry name" value="UBA"/>
    <property type="match status" value="1"/>
</dbReference>
<evidence type="ECO:0000256" key="7">
    <source>
        <dbReference type="ARBA" id="ARBA00023054"/>
    </source>
</evidence>
<accession>A0A3N4KYP3</accession>
<feature type="compositionally biased region" description="Low complexity" evidence="11">
    <location>
        <begin position="1015"/>
        <end position="1028"/>
    </location>
</feature>
<evidence type="ECO:0000256" key="4">
    <source>
        <dbReference type="ARBA" id="ARBA00011159"/>
    </source>
</evidence>
<keyword evidence="5" id="KW-0254">Endocytosis</keyword>
<keyword evidence="8" id="KW-0009">Actin-binding</keyword>
<feature type="region of interest" description="Disordered" evidence="11">
    <location>
        <begin position="868"/>
        <end position="1028"/>
    </location>
</feature>
<feature type="compositionally biased region" description="Pro residues" evidence="11">
    <location>
        <begin position="425"/>
        <end position="434"/>
    </location>
</feature>
<dbReference type="Gene3D" id="1.10.238.10">
    <property type="entry name" value="EF-hand"/>
    <property type="match status" value="3"/>
</dbReference>
<comment type="subcellular location">
    <subcellularLocation>
        <location evidence="3">Cell membrane</location>
        <topology evidence="3">Peripheral membrane protein</topology>
        <orientation evidence="3">Cytoplasmic side</orientation>
    </subcellularLocation>
    <subcellularLocation>
        <location evidence="2">Cytoplasm</location>
        <location evidence="2">Cytoskeleton</location>
        <location evidence="2">Actin patch</location>
    </subcellularLocation>
    <subcellularLocation>
        <location evidence="1">Endosome membrane</location>
        <topology evidence="1">Peripheral membrane protein</topology>
        <orientation evidence="1">Cytoplasmic side</orientation>
    </subcellularLocation>
</comment>
<evidence type="ECO:0000256" key="10">
    <source>
        <dbReference type="ARBA" id="ARBA00025194"/>
    </source>
</evidence>
<feature type="compositionally biased region" description="Polar residues" evidence="11">
    <location>
        <begin position="1316"/>
        <end position="1327"/>
    </location>
</feature>
<feature type="compositionally biased region" description="Low complexity" evidence="11">
    <location>
        <begin position="823"/>
        <end position="839"/>
    </location>
</feature>
<feature type="compositionally biased region" description="Low complexity" evidence="11">
    <location>
        <begin position="1058"/>
        <end position="1069"/>
    </location>
</feature>
<name>A0A3N4KYP3_9PEZI</name>
<feature type="compositionally biased region" description="Basic and acidic residues" evidence="11">
    <location>
        <begin position="969"/>
        <end position="979"/>
    </location>
</feature>
<evidence type="ECO:0000256" key="6">
    <source>
        <dbReference type="ARBA" id="ARBA00022753"/>
    </source>
</evidence>
<evidence type="ECO:0000256" key="2">
    <source>
        <dbReference type="ARBA" id="ARBA00004134"/>
    </source>
</evidence>
<evidence type="ECO:0000259" key="14">
    <source>
        <dbReference type="PROSITE" id="PS50222"/>
    </source>
</evidence>
<dbReference type="SUPFAM" id="SSF46934">
    <property type="entry name" value="UBA-like"/>
    <property type="match status" value="1"/>
</dbReference>
<feature type="compositionally biased region" description="Low complexity" evidence="11">
    <location>
        <begin position="756"/>
        <end position="778"/>
    </location>
</feature>
<dbReference type="PROSITE" id="PS50031">
    <property type="entry name" value="EH"/>
    <property type="match status" value="3"/>
</dbReference>
<dbReference type="EMBL" id="ML119112">
    <property type="protein sequence ID" value="RPB15693.1"/>
    <property type="molecule type" value="Genomic_DNA"/>
</dbReference>
<reference evidence="15 16" key="1">
    <citation type="journal article" date="2018" name="Nat. Ecol. Evol.">
        <title>Pezizomycetes genomes reveal the molecular basis of ectomycorrhizal truffle lifestyle.</title>
        <authorList>
            <person name="Murat C."/>
            <person name="Payen T."/>
            <person name="Noel B."/>
            <person name="Kuo A."/>
            <person name="Morin E."/>
            <person name="Chen J."/>
            <person name="Kohler A."/>
            <person name="Krizsan K."/>
            <person name="Balestrini R."/>
            <person name="Da Silva C."/>
            <person name="Montanini B."/>
            <person name="Hainaut M."/>
            <person name="Levati E."/>
            <person name="Barry K.W."/>
            <person name="Belfiori B."/>
            <person name="Cichocki N."/>
            <person name="Clum A."/>
            <person name="Dockter R.B."/>
            <person name="Fauchery L."/>
            <person name="Guy J."/>
            <person name="Iotti M."/>
            <person name="Le Tacon F."/>
            <person name="Lindquist E.A."/>
            <person name="Lipzen A."/>
            <person name="Malagnac F."/>
            <person name="Mello A."/>
            <person name="Molinier V."/>
            <person name="Miyauchi S."/>
            <person name="Poulain J."/>
            <person name="Riccioni C."/>
            <person name="Rubini A."/>
            <person name="Sitrit Y."/>
            <person name="Splivallo R."/>
            <person name="Traeger S."/>
            <person name="Wang M."/>
            <person name="Zifcakova L."/>
            <person name="Wipf D."/>
            <person name="Zambonelli A."/>
            <person name="Paolocci F."/>
            <person name="Nowrousian M."/>
            <person name="Ottonello S."/>
            <person name="Baldrian P."/>
            <person name="Spatafora J.W."/>
            <person name="Henrissat B."/>
            <person name="Nagy L.G."/>
            <person name="Aury J.M."/>
            <person name="Wincker P."/>
            <person name="Grigoriev I.V."/>
            <person name="Bonfante P."/>
            <person name="Martin F.M."/>
        </authorList>
    </citation>
    <scope>NUCLEOTIDE SEQUENCE [LARGE SCALE GENOMIC DNA]</scope>
    <source>
        <strain evidence="15 16">CCBAS932</strain>
    </source>
</reference>